<dbReference type="InterPro" id="IPR026505">
    <property type="entry name" value="Solute_c_fam_35_mem_F3/F4"/>
</dbReference>
<keyword evidence="1" id="KW-0472">Membrane</keyword>
<feature type="non-terminal residue" evidence="2">
    <location>
        <position position="220"/>
    </location>
</feature>
<feature type="transmembrane region" description="Helical" evidence="1">
    <location>
        <begin position="194"/>
        <end position="212"/>
    </location>
</feature>
<protein>
    <submittedName>
        <fullName evidence="2">Uncharacterized protein</fullName>
    </submittedName>
</protein>
<keyword evidence="3" id="KW-1185">Reference proteome</keyword>
<keyword evidence="1" id="KW-0812">Transmembrane</keyword>
<gene>
    <name evidence="2" type="ORF">O3P69_018950</name>
</gene>
<keyword evidence="1" id="KW-1133">Transmembrane helix</keyword>
<proteinExistence type="predicted"/>
<dbReference type="PANTHER" id="PTHR19346:SF4">
    <property type="entry name" value="SUGAR PHOSPHATE TRANSPORTER DOMAIN-CONTAINING PROTEIN"/>
    <property type="match status" value="1"/>
</dbReference>
<reference evidence="2 3" key="1">
    <citation type="submission" date="2023-03" db="EMBL/GenBank/DDBJ databases">
        <title>High-quality genome of Scylla paramamosain provides insights in environmental adaptation.</title>
        <authorList>
            <person name="Zhang L."/>
        </authorList>
    </citation>
    <scope>NUCLEOTIDE SEQUENCE [LARGE SCALE GENOMIC DNA]</scope>
    <source>
        <strain evidence="2">LZ_2023a</strain>
        <tissue evidence="2">Muscle</tissue>
    </source>
</reference>
<organism evidence="2 3">
    <name type="scientific">Scylla paramamosain</name>
    <name type="common">Mud crab</name>
    <dbReference type="NCBI Taxonomy" id="85552"/>
    <lineage>
        <taxon>Eukaryota</taxon>
        <taxon>Metazoa</taxon>
        <taxon>Ecdysozoa</taxon>
        <taxon>Arthropoda</taxon>
        <taxon>Crustacea</taxon>
        <taxon>Multicrustacea</taxon>
        <taxon>Malacostraca</taxon>
        <taxon>Eumalacostraca</taxon>
        <taxon>Eucarida</taxon>
        <taxon>Decapoda</taxon>
        <taxon>Pleocyemata</taxon>
        <taxon>Brachyura</taxon>
        <taxon>Eubrachyura</taxon>
        <taxon>Portunoidea</taxon>
        <taxon>Portunidae</taxon>
        <taxon>Portuninae</taxon>
        <taxon>Scylla</taxon>
    </lineage>
</organism>
<evidence type="ECO:0000256" key="1">
    <source>
        <dbReference type="SAM" id="Phobius"/>
    </source>
</evidence>
<dbReference type="Proteomes" id="UP001487740">
    <property type="component" value="Unassembled WGS sequence"/>
</dbReference>
<dbReference type="EMBL" id="JARAKH010001282">
    <property type="protein sequence ID" value="KAK8373235.1"/>
    <property type="molecule type" value="Genomic_DNA"/>
</dbReference>
<accession>A0AAW0SD10</accession>
<evidence type="ECO:0000313" key="3">
    <source>
        <dbReference type="Proteomes" id="UP001487740"/>
    </source>
</evidence>
<comment type="caution">
    <text evidence="2">The sequence shown here is derived from an EMBL/GenBank/DDBJ whole genome shotgun (WGS) entry which is preliminary data.</text>
</comment>
<sequence>MALENVSGETKTPCPPLASLMVIVTNNVTKSISTCAIHLPPSLHARQPRSLPSATGLVNELVTGSISGEGKTRPHIPWRFSVTLPFHESVILGRGQPRDGQPSKCAHLSKAFLSQTTKTQREVFHAPFFTTRFCTAWTGLFCPLCLACLSCFRRDKDSLKVSLKTIAQNFRDRGVTFSYMHVYSLWIFDCTDVMALYSAHVSFVFLLSWVILHDQFVGVR</sequence>
<dbReference type="PANTHER" id="PTHR19346">
    <property type="entry name" value="SUGAR PHOSPHATE TRANSPORTER DOMAIN-CONTAINING PROTEIN"/>
    <property type="match status" value="1"/>
</dbReference>
<feature type="transmembrane region" description="Helical" evidence="1">
    <location>
        <begin position="129"/>
        <end position="149"/>
    </location>
</feature>
<evidence type="ECO:0000313" key="2">
    <source>
        <dbReference type="EMBL" id="KAK8373235.1"/>
    </source>
</evidence>
<name>A0AAW0SD10_SCYPA</name>
<dbReference type="AlphaFoldDB" id="A0AAW0SD10"/>